<evidence type="ECO:0000313" key="1">
    <source>
        <dbReference type="EMBL" id="VBA51684.1"/>
    </source>
</evidence>
<dbReference type="EMBL" id="UPHU01000001">
    <property type="protein sequence ID" value="VBA51684.1"/>
    <property type="molecule type" value="Genomic_DNA"/>
</dbReference>
<reference evidence="1 2" key="1">
    <citation type="submission" date="2018-09" db="EMBL/GenBank/DDBJ databases">
        <authorList>
            <person name="Tagini F."/>
        </authorList>
    </citation>
    <scope>NUCLEOTIDE SEQUENCE [LARGE SCALE GENOMIC DNA]</scope>
    <source>
        <strain evidence="1 2">MK142</strain>
    </source>
</reference>
<name>A0A498QVY8_9MYCO</name>
<accession>A0A498QVY8</accession>
<proteinExistence type="predicted"/>
<protein>
    <submittedName>
        <fullName evidence="1">Uncharacterized protein</fullName>
    </submittedName>
</protein>
<keyword evidence="2" id="KW-1185">Reference proteome</keyword>
<organism evidence="1 2">
    <name type="scientific">Mycobacterium pseudokansasii</name>
    <dbReference type="NCBI Taxonomy" id="2341080"/>
    <lineage>
        <taxon>Bacteria</taxon>
        <taxon>Bacillati</taxon>
        <taxon>Actinomycetota</taxon>
        <taxon>Actinomycetes</taxon>
        <taxon>Mycobacteriales</taxon>
        <taxon>Mycobacteriaceae</taxon>
        <taxon>Mycobacterium</taxon>
    </lineage>
</organism>
<evidence type="ECO:0000313" key="2">
    <source>
        <dbReference type="Proteomes" id="UP000268285"/>
    </source>
</evidence>
<gene>
    <name evidence="1" type="ORF">LAUMK142_03215</name>
</gene>
<dbReference type="Proteomes" id="UP000268285">
    <property type="component" value="Unassembled WGS sequence"/>
</dbReference>
<sequence length="190" mass="21863">MLNINDNSGVIELLDRYEKWRRIFSYSGKAPPDIPASEGGRLYFRRSYPHPDWSAYMLERNPDDDYCVLHASTERRQTAIESSEGRFSRIQDAGKFIIYKTVTSLMISCWTDPLSWKWYGAGLDPRVDAQIESDRVVKYVLRSDPDAYCIMSLGDMPYSHILPLSYDDLDALLLEDFPESVTSQLAAESR</sequence>
<dbReference type="AlphaFoldDB" id="A0A498QVY8"/>